<dbReference type="PRINTS" id="PR00032">
    <property type="entry name" value="HTHARAC"/>
</dbReference>
<sequence>MQSRHPRIKHTVNSCQDIKFYYAGTEACESGQAWGPGVKDHYKIFYIHSGRGTFRTAAAEYPRSAGEGFFLVPGELYDYEADADDPWTLSWVAFNGEAVPLYLEQAGLSYDSPLFTCPPDGPTRQSLQAMIEADRNPDSFSRPLRLTAALYTFLAALLDAIQAGPVDPNRSSIKSYYVAQALDFIETNYSRSVSIEDMAHTLGLSRKYIASLFKTAVGVPPQQYLCRYRMEKARELMQGSLSIKEISYSVGYSDQLIFSRMFKKTFGYAPKEYRRKSGGV</sequence>
<dbReference type="GO" id="GO:0043565">
    <property type="term" value="F:sequence-specific DNA binding"/>
    <property type="evidence" value="ECO:0007669"/>
    <property type="project" value="InterPro"/>
</dbReference>
<dbReference type="RefSeq" id="WP_013916112.1">
    <property type="nucleotide sequence ID" value="NC_015690.1"/>
</dbReference>
<dbReference type="PANTHER" id="PTHR46796">
    <property type="entry name" value="HTH-TYPE TRANSCRIPTIONAL ACTIVATOR RHAS-RELATED"/>
    <property type="match status" value="1"/>
</dbReference>
<reference evidence="8" key="1">
    <citation type="submission" date="2011-06" db="EMBL/GenBank/DDBJ databases">
        <title>Complete genome sequence of Paenibacillus mucilaginosus KNP414.</title>
        <authorList>
            <person name="Wang J."/>
            <person name="Hu S."/>
            <person name="Hu X."/>
            <person name="Zhang B."/>
            <person name="Dong D."/>
            <person name="Zhang S."/>
            <person name="Zhao K."/>
            <person name="Wu D."/>
        </authorList>
    </citation>
    <scope>NUCLEOTIDE SEQUENCE [LARGE SCALE GENOMIC DNA]</scope>
    <source>
        <strain evidence="8">KNP414</strain>
    </source>
</reference>
<evidence type="ECO:0000256" key="2">
    <source>
        <dbReference type="ARBA" id="ARBA00023015"/>
    </source>
</evidence>
<dbReference type="PROSITE" id="PS00041">
    <property type="entry name" value="HTH_ARAC_FAMILY_1"/>
    <property type="match status" value="1"/>
</dbReference>
<dbReference type="HOGENOM" id="CLU_000445_88_6_9"/>
<feature type="domain" description="HTH araC/xylS-type" evidence="6">
    <location>
        <begin position="179"/>
        <end position="276"/>
    </location>
</feature>
<keyword evidence="3" id="KW-0238">DNA-binding</keyword>
<dbReference type="Gene3D" id="1.10.10.60">
    <property type="entry name" value="Homeodomain-like"/>
    <property type="match status" value="2"/>
</dbReference>
<dbReference type="Pfam" id="PF12833">
    <property type="entry name" value="HTH_18"/>
    <property type="match status" value="1"/>
</dbReference>
<proteinExistence type="predicted"/>
<organism evidence="7 8">
    <name type="scientific">Paenibacillus mucilaginosus (strain KNP414)</name>
    <dbReference type="NCBI Taxonomy" id="1036673"/>
    <lineage>
        <taxon>Bacteria</taxon>
        <taxon>Bacillati</taxon>
        <taxon>Bacillota</taxon>
        <taxon>Bacilli</taxon>
        <taxon>Bacillales</taxon>
        <taxon>Paenibacillaceae</taxon>
        <taxon>Paenibacillus</taxon>
    </lineage>
</organism>
<dbReference type="Proteomes" id="UP000006620">
    <property type="component" value="Chromosome"/>
</dbReference>
<gene>
    <name evidence="7" type="ordered locus">KNP414_02390</name>
</gene>
<dbReference type="EMBL" id="CP002869">
    <property type="protein sequence ID" value="AEI40951.1"/>
    <property type="molecule type" value="Genomic_DNA"/>
</dbReference>
<dbReference type="PATRIC" id="fig|1036673.3.peg.2155"/>
<dbReference type="InterPro" id="IPR018060">
    <property type="entry name" value="HTH_AraC"/>
</dbReference>
<evidence type="ECO:0000256" key="1">
    <source>
        <dbReference type="ARBA" id="ARBA00022490"/>
    </source>
</evidence>
<dbReference type="InterPro" id="IPR037923">
    <property type="entry name" value="HTH-like"/>
</dbReference>
<dbReference type="CDD" id="cd06986">
    <property type="entry name" value="cupin_MmsR-like_N"/>
    <property type="match status" value="1"/>
</dbReference>
<keyword evidence="1" id="KW-0963">Cytoplasm</keyword>
<protein>
    <submittedName>
        <fullName evidence="7">Transcriptional regulator, AraC family</fullName>
    </submittedName>
</protein>
<dbReference type="Pfam" id="PF02311">
    <property type="entry name" value="AraC_binding"/>
    <property type="match status" value="1"/>
</dbReference>
<dbReference type="InterPro" id="IPR018062">
    <property type="entry name" value="HTH_AraC-typ_CS"/>
</dbReference>
<dbReference type="InterPro" id="IPR050204">
    <property type="entry name" value="AraC_XylS_family_regulators"/>
</dbReference>
<dbReference type="GO" id="GO:0003700">
    <property type="term" value="F:DNA-binding transcription factor activity"/>
    <property type="evidence" value="ECO:0007669"/>
    <property type="project" value="InterPro"/>
</dbReference>
<dbReference type="PANTHER" id="PTHR46796:SF13">
    <property type="entry name" value="HTH-TYPE TRANSCRIPTIONAL ACTIVATOR RHAS"/>
    <property type="match status" value="1"/>
</dbReference>
<dbReference type="SMART" id="SM00342">
    <property type="entry name" value="HTH_ARAC"/>
    <property type="match status" value="1"/>
</dbReference>
<dbReference type="SUPFAM" id="SSF46689">
    <property type="entry name" value="Homeodomain-like"/>
    <property type="match status" value="2"/>
</dbReference>
<dbReference type="KEGG" id="pms:KNP414_02390"/>
<name>F8F5E0_PAEMK</name>
<dbReference type="Gene3D" id="2.60.120.280">
    <property type="entry name" value="Regulatory protein AraC"/>
    <property type="match status" value="1"/>
</dbReference>
<dbReference type="AlphaFoldDB" id="F8F5E0"/>
<evidence type="ECO:0000256" key="4">
    <source>
        <dbReference type="ARBA" id="ARBA00023159"/>
    </source>
</evidence>
<evidence type="ECO:0000256" key="5">
    <source>
        <dbReference type="ARBA" id="ARBA00023163"/>
    </source>
</evidence>
<dbReference type="PROSITE" id="PS01124">
    <property type="entry name" value="HTH_ARAC_FAMILY_2"/>
    <property type="match status" value="1"/>
</dbReference>
<keyword evidence="5" id="KW-0804">Transcription</keyword>
<evidence type="ECO:0000256" key="3">
    <source>
        <dbReference type="ARBA" id="ARBA00023125"/>
    </source>
</evidence>
<reference evidence="7 8" key="2">
    <citation type="journal article" date="2013" name="Genome Announc.">
        <title>Genome Sequence of Growth-Improving Paenibacillus mucilaginosus Strain KNP414.</title>
        <authorList>
            <person name="Lu J.J."/>
            <person name="Wang J.F."/>
            <person name="Hu X.F."/>
        </authorList>
    </citation>
    <scope>NUCLEOTIDE SEQUENCE [LARGE SCALE GENOMIC DNA]</scope>
    <source>
        <strain evidence="7 8">KNP414</strain>
    </source>
</reference>
<dbReference type="InterPro" id="IPR020449">
    <property type="entry name" value="Tscrpt_reg_AraC-type_HTH"/>
</dbReference>
<evidence type="ECO:0000313" key="8">
    <source>
        <dbReference type="Proteomes" id="UP000006620"/>
    </source>
</evidence>
<dbReference type="SUPFAM" id="SSF51215">
    <property type="entry name" value="Regulatory protein AraC"/>
    <property type="match status" value="1"/>
</dbReference>
<keyword evidence="2" id="KW-0805">Transcription regulation</keyword>
<evidence type="ECO:0000259" key="6">
    <source>
        <dbReference type="PROSITE" id="PS01124"/>
    </source>
</evidence>
<accession>F8F5E0</accession>
<dbReference type="InterPro" id="IPR003313">
    <property type="entry name" value="AraC-bd"/>
</dbReference>
<keyword evidence="4" id="KW-0010">Activator</keyword>
<dbReference type="InterPro" id="IPR009057">
    <property type="entry name" value="Homeodomain-like_sf"/>
</dbReference>
<evidence type="ECO:0000313" key="7">
    <source>
        <dbReference type="EMBL" id="AEI40951.1"/>
    </source>
</evidence>